<name>A0A8J5M0X9_9STRA</name>
<evidence type="ECO:0000313" key="2">
    <source>
        <dbReference type="Proteomes" id="UP000709295"/>
    </source>
</evidence>
<comment type="caution">
    <text evidence="1">The sequence shown here is derived from an EMBL/GenBank/DDBJ whole genome shotgun (WGS) entry which is preliminary data.</text>
</comment>
<gene>
    <name evidence="1" type="ORF">JG688_00011439</name>
</gene>
<dbReference type="EMBL" id="JAENGY010000801">
    <property type="protein sequence ID" value="KAG6956416.1"/>
    <property type="molecule type" value="Genomic_DNA"/>
</dbReference>
<keyword evidence="2" id="KW-1185">Reference proteome</keyword>
<organism evidence="1 2">
    <name type="scientific">Phytophthora aleatoria</name>
    <dbReference type="NCBI Taxonomy" id="2496075"/>
    <lineage>
        <taxon>Eukaryota</taxon>
        <taxon>Sar</taxon>
        <taxon>Stramenopiles</taxon>
        <taxon>Oomycota</taxon>
        <taxon>Peronosporomycetes</taxon>
        <taxon>Peronosporales</taxon>
        <taxon>Peronosporaceae</taxon>
        <taxon>Phytophthora</taxon>
    </lineage>
</organism>
<proteinExistence type="predicted"/>
<accession>A0A8J5M0X9</accession>
<sequence length="50" mass="5754">MEDSTDEDFCRVDTSSENEITIARTQPGWTTKMQLVSRKRLKSLCRKSCA</sequence>
<dbReference type="AlphaFoldDB" id="A0A8J5M0X9"/>
<reference evidence="1" key="1">
    <citation type="submission" date="2021-01" db="EMBL/GenBank/DDBJ databases">
        <title>Phytophthora aleatoria, a newly-described species from Pinus radiata is distinct from Phytophthora cactorum isolates based on comparative genomics.</title>
        <authorList>
            <person name="Mcdougal R."/>
            <person name="Panda P."/>
            <person name="Williams N."/>
            <person name="Studholme D.J."/>
        </authorList>
    </citation>
    <scope>NUCLEOTIDE SEQUENCE</scope>
    <source>
        <strain evidence="1">NZFS 4037</strain>
    </source>
</reference>
<evidence type="ECO:0000313" key="1">
    <source>
        <dbReference type="EMBL" id="KAG6956416.1"/>
    </source>
</evidence>
<protein>
    <submittedName>
        <fullName evidence="1">Uncharacterized protein</fullName>
    </submittedName>
</protein>
<dbReference type="Proteomes" id="UP000709295">
    <property type="component" value="Unassembled WGS sequence"/>
</dbReference>